<feature type="compositionally biased region" description="Pro residues" evidence="1">
    <location>
        <begin position="47"/>
        <end position="73"/>
    </location>
</feature>
<feature type="region of interest" description="Disordered" evidence="1">
    <location>
        <begin position="30"/>
        <end position="74"/>
    </location>
</feature>
<reference evidence="3 4" key="1">
    <citation type="submission" date="2019-11" db="EMBL/GenBank/DDBJ databases">
        <authorList>
            <person name="He Y."/>
        </authorList>
    </citation>
    <scope>NUCLEOTIDE SEQUENCE [LARGE SCALE GENOMIC DNA]</scope>
    <source>
        <strain evidence="3 4">SCSIO 58843</strain>
    </source>
</reference>
<keyword evidence="4" id="KW-1185">Reference proteome</keyword>
<evidence type="ECO:0000256" key="1">
    <source>
        <dbReference type="SAM" id="MobiDB-lite"/>
    </source>
</evidence>
<evidence type="ECO:0000313" key="4">
    <source>
        <dbReference type="Proteomes" id="UP000334019"/>
    </source>
</evidence>
<dbReference type="EMBL" id="CP045851">
    <property type="protein sequence ID" value="QGG95161.1"/>
    <property type="molecule type" value="Genomic_DNA"/>
</dbReference>
<gene>
    <name evidence="3" type="ORF">GH723_08650</name>
</gene>
<dbReference type="AlphaFoldDB" id="A0A5Q2RKQ5"/>
<accession>A0A5Q2RKQ5</accession>
<feature type="transmembrane region" description="Helical" evidence="2">
    <location>
        <begin position="6"/>
        <end position="24"/>
    </location>
</feature>
<keyword evidence="2" id="KW-0472">Membrane</keyword>
<protein>
    <submittedName>
        <fullName evidence="3">Uncharacterized protein</fullName>
    </submittedName>
</protein>
<dbReference type="Proteomes" id="UP000334019">
    <property type="component" value="Chromosome"/>
</dbReference>
<evidence type="ECO:0000313" key="3">
    <source>
        <dbReference type="EMBL" id="QGG95161.1"/>
    </source>
</evidence>
<dbReference type="RefSeq" id="WP_153759269.1">
    <property type="nucleotide sequence ID" value="NZ_CP045851.1"/>
</dbReference>
<name>A0A5Q2RKQ5_9ACTN</name>
<sequence length="201" mass="21287">MEWYAVLFWIWLVVSLAILVLRRLNVIGTSSRTEEPPAVDPASRVWAPPPTDPDAPLTPDPAPGGAPASPPVPSSIRVEEVPAAHVPPPTRATLAELLAGITLPHELVPLTQSLDSTDLATHLVVATTRATPEVVGTGLAEELEKLGYEVRSLDDRRAVAEGERGRVSLEIHPDGATVMDGGARRFPTAESGSVVVELRAG</sequence>
<organism evidence="3 4">
    <name type="scientific">Actinomarinicola tropica</name>
    <dbReference type="NCBI Taxonomy" id="2789776"/>
    <lineage>
        <taxon>Bacteria</taxon>
        <taxon>Bacillati</taxon>
        <taxon>Actinomycetota</taxon>
        <taxon>Acidimicrobiia</taxon>
        <taxon>Acidimicrobiales</taxon>
        <taxon>Iamiaceae</taxon>
        <taxon>Actinomarinicola</taxon>
    </lineage>
</organism>
<evidence type="ECO:0000256" key="2">
    <source>
        <dbReference type="SAM" id="Phobius"/>
    </source>
</evidence>
<proteinExistence type="predicted"/>
<keyword evidence="2" id="KW-1133">Transmembrane helix</keyword>
<dbReference type="KEGG" id="atq:GH723_08650"/>
<keyword evidence="2" id="KW-0812">Transmembrane</keyword>